<proteinExistence type="predicted"/>
<dbReference type="Proteomes" id="UP000663882">
    <property type="component" value="Unassembled WGS sequence"/>
</dbReference>
<comment type="caution">
    <text evidence="1">The sequence shown here is derived from an EMBL/GenBank/DDBJ whole genome shotgun (WGS) entry which is preliminary data.</text>
</comment>
<gene>
    <name evidence="1" type="ORF">RFH988_LOCUS32435</name>
</gene>
<evidence type="ECO:0000313" key="1">
    <source>
        <dbReference type="EMBL" id="CAF1353644.1"/>
    </source>
</evidence>
<name>A0A815HKF2_9BILA</name>
<protein>
    <submittedName>
        <fullName evidence="1">Uncharacterized protein</fullName>
    </submittedName>
</protein>
<feature type="non-terminal residue" evidence="1">
    <location>
        <position position="1"/>
    </location>
</feature>
<dbReference type="EMBL" id="CAJNOO010003761">
    <property type="protein sequence ID" value="CAF1353644.1"/>
    <property type="molecule type" value="Genomic_DNA"/>
</dbReference>
<organism evidence="1 2">
    <name type="scientific">Rotaria sordida</name>
    <dbReference type="NCBI Taxonomy" id="392033"/>
    <lineage>
        <taxon>Eukaryota</taxon>
        <taxon>Metazoa</taxon>
        <taxon>Spiralia</taxon>
        <taxon>Gnathifera</taxon>
        <taxon>Rotifera</taxon>
        <taxon>Eurotatoria</taxon>
        <taxon>Bdelloidea</taxon>
        <taxon>Philodinida</taxon>
        <taxon>Philodinidae</taxon>
        <taxon>Rotaria</taxon>
    </lineage>
</organism>
<evidence type="ECO:0000313" key="2">
    <source>
        <dbReference type="Proteomes" id="UP000663882"/>
    </source>
</evidence>
<accession>A0A815HKF2</accession>
<sequence length="14" mass="1567">AGFDLILAQETEIF</sequence>
<reference evidence="1" key="1">
    <citation type="submission" date="2021-02" db="EMBL/GenBank/DDBJ databases">
        <authorList>
            <person name="Nowell W R."/>
        </authorList>
    </citation>
    <scope>NUCLEOTIDE SEQUENCE</scope>
</reference>